<proteinExistence type="predicted"/>
<reference evidence="1" key="1">
    <citation type="submission" date="2014-09" db="EMBL/GenBank/DDBJ databases">
        <authorList>
            <person name="Magalhaes I.L.F."/>
            <person name="Oliveira U."/>
            <person name="Santos F.R."/>
            <person name="Vidigal T.H.D.A."/>
            <person name="Brescovit A.D."/>
            <person name="Santos A.J."/>
        </authorList>
    </citation>
    <scope>NUCLEOTIDE SEQUENCE</scope>
    <source>
        <tissue evidence="1">Shoot tissue taken approximately 20 cm above the soil surface</tissue>
    </source>
</reference>
<name>A0A0A8XTY1_ARUDO</name>
<protein>
    <submittedName>
        <fullName evidence="1">Uncharacterized protein</fullName>
    </submittedName>
</protein>
<reference evidence="1" key="2">
    <citation type="journal article" date="2015" name="Data Brief">
        <title>Shoot transcriptome of the giant reed, Arundo donax.</title>
        <authorList>
            <person name="Barrero R.A."/>
            <person name="Guerrero F.D."/>
            <person name="Moolhuijzen P."/>
            <person name="Goolsby J.A."/>
            <person name="Tidwell J."/>
            <person name="Bellgard S.E."/>
            <person name="Bellgard M.I."/>
        </authorList>
    </citation>
    <scope>NUCLEOTIDE SEQUENCE</scope>
    <source>
        <tissue evidence="1">Shoot tissue taken approximately 20 cm above the soil surface</tissue>
    </source>
</reference>
<organism evidence="1">
    <name type="scientific">Arundo donax</name>
    <name type="common">Giant reed</name>
    <name type="synonym">Donax arundinaceus</name>
    <dbReference type="NCBI Taxonomy" id="35708"/>
    <lineage>
        <taxon>Eukaryota</taxon>
        <taxon>Viridiplantae</taxon>
        <taxon>Streptophyta</taxon>
        <taxon>Embryophyta</taxon>
        <taxon>Tracheophyta</taxon>
        <taxon>Spermatophyta</taxon>
        <taxon>Magnoliopsida</taxon>
        <taxon>Liliopsida</taxon>
        <taxon>Poales</taxon>
        <taxon>Poaceae</taxon>
        <taxon>PACMAD clade</taxon>
        <taxon>Arundinoideae</taxon>
        <taxon>Arundineae</taxon>
        <taxon>Arundo</taxon>
    </lineage>
</organism>
<sequence length="48" mass="5600">MLLITISWLFLEVSLSMLVFSSELLICTLDICPFSEEIQLSKFILYKQ</sequence>
<dbReference type="EMBL" id="GBRH01280436">
    <property type="protein sequence ID" value="JAD17459.1"/>
    <property type="molecule type" value="Transcribed_RNA"/>
</dbReference>
<evidence type="ECO:0000313" key="1">
    <source>
        <dbReference type="EMBL" id="JAD17459.1"/>
    </source>
</evidence>
<accession>A0A0A8XTY1</accession>
<dbReference type="AlphaFoldDB" id="A0A0A8XTY1"/>